<reference evidence="1 2" key="1">
    <citation type="submission" date="2024-04" db="EMBL/GenBank/DDBJ databases">
        <authorList>
            <person name="Fracassetti M."/>
        </authorList>
    </citation>
    <scope>NUCLEOTIDE SEQUENCE [LARGE SCALE GENOMIC DNA]</scope>
</reference>
<evidence type="ECO:0000313" key="1">
    <source>
        <dbReference type="EMBL" id="CAL1377547.1"/>
    </source>
</evidence>
<dbReference type="EMBL" id="OZ034816">
    <property type="protein sequence ID" value="CAL1377547.1"/>
    <property type="molecule type" value="Genomic_DNA"/>
</dbReference>
<name>A0AAV2DVF7_9ROSI</name>
<dbReference type="AlphaFoldDB" id="A0AAV2DVF7"/>
<organism evidence="1 2">
    <name type="scientific">Linum trigynum</name>
    <dbReference type="NCBI Taxonomy" id="586398"/>
    <lineage>
        <taxon>Eukaryota</taxon>
        <taxon>Viridiplantae</taxon>
        <taxon>Streptophyta</taxon>
        <taxon>Embryophyta</taxon>
        <taxon>Tracheophyta</taxon>
        <taxon>Spermatophyta</taxon>
        <taxon>Magnoliopsida</taxon>
        <taxon>eudicotyledons</taxon>
        <taxon>Gunneridae</taxon>
        <taxon>Pentapetalae</taxon>
        <taxon>rosids</taxon>
        <taxon>fabids</taxon>
        <taxon>Malpighiales</taxon>
        <taxon>Linaceae</taxon>
        <taxon>Linum</taxon>
    </lineage>
</organism>
<keyword evidence="2" id="KW-1185">Reference proteome</keyword>
<dbReference type="Proteomes" id="UP001497516">
    <property type="component" value="Chromosome 3"/>
</dbReference>
<protein>
    <submittedName>
        <fullName evidence="1">Uncharacterized protein</fullName>
    </submittedName>
</protein>
<sequence length="169" mass="18941">MLWMDERSIGGIIYWRAQTRNIRCYPDVPTRNGARGLRLAKVKNEEVRKHRLVVRGIPRQGMEAWSSSTAASTPHEPPRQTVIQRMSPEEVARCRAQGLCFHCDERFTIGPRCANNNLLLMIGACGEGEEGTFIEEEDQPRGQGCAQGGRDITRSGHCSISQKTGLVYL</sequence>
<gene>
    <name evidence="1" type="ORF">LTRI10_LOCUS19188</name>
</gene>
<accession>A0AAV2DVF7</accession>
<proteinExistence type="predicted"/>
<evidence type="ECO:0000313" key="2">
    <source>
        <dbReference type="Proteomes" id="UP001497516"/>
    </source>
</evidence>